<dbReference type="PANTHER" id="PTHR43132">
    <property type="entry name" value="ARSENICAL RESISTANCE OPERON REPRESSOR ARSR-RELATED"/>
    <property type="match status" value="1"/>
</dbReference>
<reference evidence="5 6" key="1">
    <citation type="submission" date="2018-05" db="EMBL/GenBank/DDBJ databases">
        <title>Evolution of GPA BGCs.</title>
        <authorList>
            <person name="Waglechner N."/>
            <person name="Wright G.D."/>
        </authorList>
    </citation>
    <scope>NUCLEOTIDE SEQUENCE [LARGE SCALE GENOMIC DNA]</scope>
    <source>
        <strain evidence="5 6">A82846</strain>
    </source>
</reference>
<dbReference type="EMBL" id="QHKI01000053">
    <property type="protein sequence ID" value="RSM73861.1"/>
    <property type="molecule type" value="Genomic_DNA"/>
</dbReference>
<dbReference type="InterPro" id="IPR051011">
    <property type="entry name" value="Metal_resp_trans_reg"/>
</dbReference>
<dbReference type="PANTHER" id="PTHR43132:SF8">
    <property type="entry name" value="HTH-TYPE TRANSCRIPTIONAL REGULATOR KMTR"/>
    <property type="match status" value="1"/>
</dbReference>
<keyword evidence="2" id="KW-0238">DNA-binding</keyword>
<dbReference type="GO" id="GO:0003677">
    <property type="term" value="F:DNA binding"/>
    <property type="evidence" value="ECO:0007669"/>
    <property type="project" value="UniProtKB-KW"/>
</dbReference>
<keyword evidence="1" id="KW-0805">Transcription regulation</keyword>
<dbReference type="CDD" id="cd00090">
    <property type="entry name" value="HTH_ARSR"/>
    <property type="match status" value="1"/>
</dbReference>
<dbReference type="InterPro" id="IPR036390">
    <property type="entry name" value="WH_DNA-bd_sf"/>
</dbReference>
<keyword evidence="3" id="KW-0804">Transcription</keyword>
<dbReference type="SUPFAM" id="SSF46785">
    <property type="entry name" value="Winged helix' DNA-binding domain"/>
    <property type="match status" value="1"/>
</dbReference>
<sequence length="367" mass="39872">MDRAGGASLSSPGNLRAGRHVLKRRGGFALGVSKVLRIHFTTADLIQTRVAAAADPFWEMVLSRRRLFEQDTALVLRPWVEQMRPQSGSSQLRPGLVALAALSPRGPYFPDFMTPAQAAAGFDAGMDAVLSTPRLRLSAEIAKLATTSELPTWVRRMSDGEPEVLTALDKSLRAYYEGAIKPLDAQIQSRVDADRQRRGRDLLDGGIDQLLAGFAPTMRWRAPVLEVDYPVQRDLYLGGRGLRLVPSFFCRGTPVALADPELPPTLVYPIDHDSHWEIAGTKSLADLLGNTRATVLHAIDGGATTTELARRVATSLASVSRHTAVLREAGLIETQRRGAAVLHTLTPLGESLLSNERRPIAPSLLTA</sequence>
<feature type="domain" description="HTH arsR-type" evidence="4">
    <location>
        <begin position="286"/>
        <end position="357"/>
    </location>
</feature>
<name>A0A428YVM5_KIBAR</name>
<dbReference type="Proteomes" id="UP000287547">
    <property type="component" value="Unassembled WGS sequence"/>
</dbReference>
<dbReference type="GO" id="GO:0003700">
    <property type="term" value="F:DNA-binding transcription factor activity"/>
    <property type="evidence" value="ECO:0007669"/>
    <property type="project" value="InterPro"/>
</dbReference>
<evidence type="ECO:0000313" key="6">
    <source>
        <dbReference type="Proteomes" id="UP000287547"/>
    </source>
</evidence>
<dbReference type="InterPro" id="IPR001845">
    <property type="entry name" value="HTH_ArsR_DNA-bd_dom"/>
</dbReference>
<evidence type="ECO:0000313" key="5">
    <source>
        <dbReference type="EMBL" id="RSM73861.1"/>
    </source>
</evidence>
<accession>A0A428YVM5</accession>
<dbReference type="SMART" id="SM00418">
    <property type="entry name" value="HTH_ARSR"/>
    <property type="match status" value="1"/>
</dbReference>
<dbReference type="InterPro" id="IPR011991">
    <property type="entry name" value="ArsR-like_HTH"/>
</dbReference>
<dbReference type="InterPro" id="IPR036388">
    <property type="entry name" value="WH-like_DNA-bd_sf"/>
</dbReference>
<dbReference type="OrthoDB" id="3808065at2"/>
<dbReference type="Gene3D" id="1.10.10.10">
    <property type="entry name" value="Winged helix-like DNA-binding domain superfamily/Winged helix DNA-binding domain"/>
    <property type="match status" value="1"/>
</dbReference>
<evidence type="ECO:0000256" key="3">
    <source>
        <dbReference type="ARBA" id="ARBA00023163"/>
    </source>
</evidence>
<comment type="caution">
    <text evidence="5">The sequence shown here is derived from an EMBL/GenBank/DDBJ whole genome shotgun (WGS) entry which is preliminary data.</text>
</comment>
<proteinExistence type="predicted"/>
<evidence type="ECO:0000259" key="4">
    <source>
        <dbReference type="SMART" id="SM00418"/>
    </source>
</evidence>
<dbReference type="AlphaFoldDB" id="A0A428YVM5"/>
<evidence type="ECO:0000256" key="2">
    <source>
        <dbReference type="ARBA" id="ARBA00023125"/>
    </source>
</evidence>
<organism evidence="5 6">
    <name type="scientific">Kibdelosporangium aridum</name>
    <dbReference type="NCBI Taxonomy" id="2030"/>
    <lineage>
        <taxon>Bacteria</taxon>
        <taxon>Bacillati</taxon>
        <taxon>Actinomycetota</taxon>
        <taxon>Actinomycetes</taxon>
        <taxon>Pseudonocardiales</taxon>
        <taxon>Pseudonocardiaceae</taxon>
        <taxon>Kibdelosporangium</taxon>
    </lineage>
</organism>
<dbReference type="Pfam" id="PF12840">
    <property type="entry name" value="HTH_20"/>
    <property type="match status" value="1"/>
</dbReference>
<gene>
    <name evidence="5" type="ORF">DMH04_40615</name>
</gene>
<evidence type="ECO:0000256" key="1">
    <source>
        <dbReference type="ARBA" id="ARBA00023015"/>
    </source>
</evidence>
<protein>
    <submittedName>
        <fullName evidence="5">Transcriptional regulator</fullName>
    </submittedName>
</protein>